<evidence type="ECO:0000313" key="1">
    <source>
        <dbReference type="Proteomes" id="UP000887575"/>
    </source>
</evidence>
<dbReference type="WBParaSite" id="MBELARI_LOCUS2850">
    <property type="protein sequence ID" value="MBELARI_LOCUS2850"/>
    <property type="gene ID" value="MBELARI_LOCUS2850"/>
</dbReference>
<proteinExistence type="predicted"/>
<accession>A0AAF3J8D8</accession>
<sequence>MADTLLSIEQCKSKPGEYCATTSQCSPGFQCCAYCPPYSICGPDTEFKPYCRWGSCEERKNYVQFTDDDLIFL</sequence>
<reference evidence="2" key="1">
    <citation type="submission" date="2024-02" db="UniProtKB">
        <authorList>
            <consortium name="WormBaseParasite"/>
        </authorList>
    </citation>
    <scope>IDENTIFICATION</scope>
</reference>
<dbReference type="AlphaFoldDB" id="A0AAF3J8D8"/>
<organism evidence="1 2">
    <name type="scientific">Mesorhabditis belari</name>
    <dbReference type="NCBI Taxonomy" id="2138241"/>
    <lineage>
        <taxon>Eukaryota</taxon>
        <taxon>Metazoa</taxon>
        <taxon>Ecdysozoa</taxon>
        <taxon>Nematoda</taxon>
        <taxon>Chromadorea</taxon>
        <taxon>Rhabditida</taxon>
        <taxon>Rhabditina</taxon>
        <taxon>Rhabditomorpha</taxon>
        <taxon>Rhabditoidea</taxon>
        <taxon>Rhabditidae</taxon>
        <taxon>Mesorhabditinae</taxon>
        <taxon>Mesorhabditis</taxon>
    </lineage>
</organism>
<dbReference type="Proteomes" id="UP000887575">
    <property type="component" value="Unassembled WGS sequence"/>
</dbReference>
<protein>
    <submittedName>
        <fullName evidence="2">Uncharacterized protein</fullName>
    </submittedName>
</protein>
<name>A0AAF3J8D8_9BILA</name>
<evidence type="ECO:0000313" key="2">
    <source>
        <dbReference type="WBParaSite" id="MBELARI_LOCUS2850"/>
    </source>
</evidence>
<keyword evidence="1" id="KW-1185">Reference proteome</keyword>